<accession>A0A0A1FCA1</accession>
<evidence type="ECO:0000256" key="8">
    <source>
        <dbReference type="RuleBase" id="RU004004"/>
    </source>
</evidence>
<dbReference type="InterPro" id="IPR005644">
    <property type="entry name" value="NolW-like"/>
</dbReference>
<evidence type="ECO:0000256" key="5">
    <source>
        <dbReference type="ARBA" id="ARBA00023237"/>
    </source>
</evidence>
<dbReference type="InterPro" id="IPR004846">
    <property type="entry name" value="T2SS/T3SS_dom"/>
</dbReference>
<dbReference type="Pfam" id="PF00963">
    <property type="entry name" value="Cohesin"/>
    <property type="match status" value="1"/>
</dbReference>
<evidence type="ECO:0000256" key="7">
    <source>
        <dbReference type="RuleBase" id="RU004003"/>
    </source>
</evidence>
<dbReference type="InterPro" id="IPR002102">
    <property type="entry name" value="Cohesin_dom"/>
</dbReference>
<dbReference type="PANTHER" id="PTHR30332:SF17">
    <property type="entry name" value="TYPE IV PILIATION SYSTEM PROTEIN DR_0774-RELATED"/>
    <property type="match status" value="1"/>
</dbReference>
<dbReference type="PANTHER" id="PTHR30332">
    <property type="entry name" value="PROBABLE GENERAL SECRETION PATHWAY PROTEIN D"/>
    <property type="match status" value="1"/>
</dbReference>
<feature type="domain" description="Secretin/TonB short N-terminal" evidence="9">
    <location>
        <begin position="227"/>
        <end position="278"/>
    </location>
</feature>
<dbReference type="InterPro" id="IPR011662">
    <property type="entry name" value="Secretin/TonB_short_N"/>
</dbReference>
<keyword evidence="2 8" id="KW-0813">Transport</keyword>
<dbReference type="PROSITE" id="PS50005">
    <property type="entry name" value="TPR"/>
    <property type="match status" value="1"/>
</dbReference>
<dbReference type="Pfam" id="PF00263">
    <property type="entry name" value="Secretin"/>
    <property type="match status" value="1"/>
</dbReference>
<keyword evidence="6" id="KW-0802">TPR repeat</keyword>
<gene>
    <name evidence="10" type="ORF">LT85_2242</name>
</gene>
<dbReference type="EMBL" id="CP009962">
    <property type="protein sequence ID" value="AIY41400.1"/>
    <property type="molecule type" value="Genomic_DNA"/>
</dbReference>
<evidence type="ECO:0000256" key="6">
    <source>
        <dbReference type="PROSITE-ProRule" id="PRU00339"/>
    </source>
</evidence>
<name>A0A0A1FCA1_9BURK</name>
<dbReference type="GO" id="GO:0015627">
    <property type="term" value="C:type II protein secretion system complex"/>
    <property type="evidence" value="ECO:0007669"/>
    <property type="project" value="TreeGrafter"/>
</dbReference>
<dbReference type="RefSeq" id="WP_052135067.1">
    <property type="nucleotide sequence ID" value="NZ_CP009962.1"/>
</dbReference>
<comment type="similarity">
    <text evidence="7">Belongs to the bacterial secretin family.</text>
</comment>
<dbReference type="InterPro" id="IPR001775">
    <property type="entry name" value="GspD/PilQ"/>
</dbReference>
<evidence type="ECO:0000256" key="4">
    <source>
        <dbReference type="ARBA" id="ARBA00023136"/>
    </source>
</evidence>
<dbReference type="AlphaFoldDB" id="A0A0A1FCA1"/>
<dbReference type="Proteomes" id="UP000030302">
    <property type="component" value="Chromosome"/>
</dbReference>
<dbReference type="SUPFAM" id="SSF48452">
    <property type="entry name" value="TPR-like"/>
    <property type="match status" value="1"/>
</dbReference>
<proteinExistence type="inferred from homology"/>
<dbReference type="SUPFAM" id="SSF49384">
    <property type="entry name" value="Carbohydrate-binding domain"/>
    <property type="match status" value="1"/>
</dbReference>
<dbReference type="GO" id="GO:0000272">
    <property type="term" value="P:polysaccharide catabolic process"/>
    <property type="evidence" value="ECO:0007669"/>
    <property type="project" value="InterPro"/>
</dbReference>
<dbReference type="Gene3D" id="3.30.1370.120">
    <property type="match status" value="1"/>
</dbReference>
<dbReference type="InterPro" id="IPR008965">
    <property type="entry name" value="CBM2/CBM3_carb-bd_dom_sf"/>
</dbReference>
<dbReference type="Gene3D" id="2.60.40.680">
    <property type="match status" value="1"/>
</dbReference>
<protein>
    <submittedName>
        <fullName evidence="10">Putative secretion system X protein GspD-like</fullName>
    </submittedName>
</protein>
<dbReference type="PRINTS" id="PR00811">
    <property type="entry name" value="BCTERIALGSPD"/>
</dbReference>
<evidence type="ECO:0000256" key="2">
    <source>
        <dbReference type="ARBA" id="ARBA00022448"/>
    </source>
</evidence>
<dbReference type="InterPro" id="IPR011990">
    <property type="entry name" value="TPR-like_helical_dom_sf"/>
</dbReference>
<dbReference type="SMART" id="SM00965">
    <property type="entry name" value="STN"/>
    <property type="match status" value="1"/>
</dbReference>
<dbReference type="Pfam" id="PF03958">
    <property type="entry name" value="Secretin_N"/>
    <property type="match status" value="1"/>
</dbReference>
<comment type="subcellular location">
    <subcellularLocation>
        <location evidence="8">Cell outer membrane</location>
    </subcellularLocation>
    <subcellularLocation>
        <location evidence="1">Membrane</location>
    </subcellularLocation>
</comment>
<reference evidence="11" key="1">
    <citation type="journal article" date="2014" name="Soil Biol. Biochem.">
        <title>Structure and function of bacterial communities in ageing soils: Insights from the Mendocino ecological staircase.</title>
        <authorList>
            <person name="Uroz S."/>
            <person name="Tech J.J."/>
            <person name="Sawaya N.A."/>
            <person name="Frey-Klett P."/>
            <person name="Leveau J.H.J."/>
        </authorList>
    </citation>
    <scope>NUCLEOTIDE SEQUENCE [LARGE SCALE GENOMIC DNA]</scope>
    <source>
        <strain evidence="11">Cal35</strain>
    </source>
</reference>
<evidence type="ECO:0000313" key="10">
    <source>
        <dbReference type="EMBL" id="AIY41400.1"/>
    </source>
</evidence>
<organism evidence="10 11">
    <name type="scientific">Collimonas arenae</name>
    <dbReference type="NCBI Taxonomy" id="279058"/>
    <lineage>
        <taxon>Bacteria</taxon>
        <taxon>Pseudomonadati</taxon>
        <taxon>Pseudomonadota</taxon>
        <taxon>Betaproteobacteria</taxon>
        <taxon>Burkholderiales</taxon>
        <taxon>Oxalobacteraceae</taxon>
        <taxon>Collimonas</taxon>
    </lineage>
</organism>
<dbReference type="STRING" id="279058.LT85_2242"/>
<dbReference type="InterPro" id="IPR038591">
    <property type="entry name" value="NolW-like_sf"/>
</dbReference>
<dbReference type="CDD" id="cd08547">
    <property type="entry name" value="Type_II_cohesin"/>
    <property type="match status" value="1"/>
</dbReference>
<feature type="repeat" description="TPR" evidence="6">
    <location>
        <begin position="88"/>
        <end position="121"/>
    </location>
</feature>
<evidence type="ECO:0000259" key="9">
    <source>
        <dbReference type="SMART" id="SM00965"/>
    </source>
</evidence>
<dbReference type="KEGG" id="care:LT85_2242"/>
<keyword evidence="3" id="KW-0732">Signal</keyword>
<evidence type="ECO:0000256" key="3">
    <source>
        <dbReference type="ARBA" id="ARBA00022729"/>
    </source>
</evidence>
<dbReference type="InterPro" id="IPR050810">
    <property type="entry name" value="Bact_Secretion_Sys_Channel"/>
</dbReference>
<dbReference type="HOGENOM" id="CLU_017432_1_0_4"/>
<dbReference type="GO" id="GO:0030246">
    <property type="term" value="F:carbohydrate binding"/>
    <property type="evidence" value="ECO:0007669"/>
    <property type="project" value="InterPro"/>
</dbReference>
<evidence type="ECO:0000313" key="11">
    <source>
        <dbReference type="Proteomes" id="UP000030302"/>
    </source>
</evidence>
<dbReference type="GO" id="GO:0009306">
    <property type="term" value="P:protein secretion"/>
    <property type="evidence" value="ECO:0007669"/>
    <property type="project" value="InterPro"/>
</dbReference>
<dbReference type="PRINTS" id="PR01032">
    <property type="entry name" value="PHAGEIV"/>
</dbReference>
<evidence type="ECO:0000256" key="1">
    <source>
        <dbReference type="ARBA" id="ARBA00004370"/>
    </source>
</evidence>
<keyword evidence="11" id="KW-1185">Reference proteome</keyword>
<dbReference type="GO" id="GO:0009279">
    <property type="term" value="C:cell outer membrane"/>
    <property type="evidence" value="ECO:0007669"/>
    <property type="project" value="UniProtKB-SubCell"/>
</dbReference>
<dbReference type="Gene3D" id="1.25.40.10">
    <property type="entry name" value="Tetratricopeptide repeat domain"/>
    <property type="match status" value="1"/>
</dbReference>
<dbReference type="InterPro" id="IPR019734">
    <property type="entry name" value="TPR_rpt"/>
</dbReference>
<keyword evidence="4" id="KW-0472">Membrane</keyword>
<keyword evidence="5" id="KW-0998">Cell outer membrane</keyword>
<sequence>MKTAATPTYAPELARHIQQARLPKLLSLVLMGVLVSGCAGTREFREGNAMLAEGKVEPGLAKLEEAVKLAPKNAEYRIALSSRRSSIINQLVALGENARREGRLAEAEKNYRQALNLDQNNAMARQGIEALVMERRHRLVLAEGEALFKKGGRSDLVEALEKLRPVLSENPNQKDALNLKSRIDEARAKAAKPDAKLAAAYMKPITLEFRDAPLRTVFEVIAKVSGLNFFFDKDMRPDLKASILVKNTSMADVVRLLLVTNQLEQKVLNENSILIYPSTPQKLKDYQTLAVRTFYLTNADVKAVSNTIKTIVKTKDMVIDERLGLIILRDTPEAIRMAERIVALQDLSDPEVMLEVEIMEIKRSRLMELGVQLPSQLTLSPLQIGGVPLTLDDLKHLTAQTTQATIGSMVINARKEDQDGNILANPRIRVRNKEKAKVLIGDRVPVITTTSTSTGFVSESVNYVDVGLKLEVEPTIYLDEEVAIKVNLEVSSIVREILSKAGTLSYQIGTRGANTVLRLKDGETQVLAGLINDEDRSTANKVPALGELPLVGRLFGSQKDDTQRSEILLSITPRVVRSIRRPDLLAAEFESGTESSIGAESMRFNTLEATDSGAKAAIAAPITAPAAAAAVAPAASPMPAAALPAPAASAAPAAAAGGPMSLNWQAPTQVKVGEQFSAVLRVSSQGAVRGMPMLIGFDPQLLQVVNVQEGDFFKQSGGATNFSHRIDPAQGKVFVAAVRQNASGSDAGVNGNGALVTVNFKALKSTATAAAKLQLLSANPEPTSAAPLAMPPEQLVQIVP</sequence>